<feature type="non-terminal residue" evidence="1">
    <location>
        <position position="1"/>
    </location>
</feature>
<dbReference type="Proteomes" id="UP001157502">
    <property type="component" value="Chromosome 4"/>
</dbReference>
<protein>
    <submittedName>
        <fullName evidence="1">Uncharacterized protein</fullName>
    </submittedName>
</protein>
<name>A0ACC2HAZ5_DALPE</name>
<gene>
    <name evidence="1" type="ORF">DPEC_G00050440</name>
</gene>
<evidence type="ECO:0000313" key="2">
    <source>
        <dbReference type="Proteomes" id="UP001157502"/>
    </source>
</evidence>
<sequence length="80" mass="8515">LTRISFITRGYFQPCGICSWCGSISLTPSYFLGAVSLGSLQSTPVAAAGTTTTAKCSILSQGLLYLFLFNVIINVTLVFL</sequence>
<keyword evidence="2" id="KW-1185">Reference proteome</keyword>
<evidence type="ECO:0000313" key="1">
    <source>
        <dbReference type="EMBL" id="KAJ8013164.1"/>
    </source>
</evidence>
<organism evidence="1 2">
    <name type="scientific">Dallia pectoralis</name>
    <name type="common">Alaska blackfish</name>
    <dbReference type="NCBI Taxonomy" id="75939"/>
    <lineage>
        <taxon>Eukaryota</taxon>
        <taxon>Metazoa</taxon>
        <taxon>Chordata</taxon>
        <taxon>Craniata</taxon>
        <taxon>Vertebrata</taxon>
        <taxon>Euteleostomi</taxon>
        <taxon>Actinopterygii</taxon>
        <taxon>Neopterygii</taxon>
        <taxon>Teleostei</taxon>
        <taxon>Protacanthopterygii</taxon>
        <taxon>Esociformes</taxon>
        <taxon>Umbridae</taxon>
        <taxon>Dallia</taxon>
    </lineage>
</organism>
<dbReference type="EMBL" id="CM055731">
    <property type="protein sequence ID" value="KAJ8013164.1"/>
    <property type="molecule type" value="Genomic_DNA"/>
</dbReference>
<proteinExistence type="predicted"/>
<accession>A0ACC2HAZ5</accession>
<comment type="caution">
    <text evidence="1">The sequence shown here is derived from an EMBL/GenBank/DDBJ whole genome shotgun (WGS) entry which is preliminary data.</text>
</comment>
<reference evidence="1" key="1">
    <citation type="submission" date="2021-05" db="EMBL/GenBank/DDBJ databases">
        <authorList>
            <person name="Pan Q."/>
            <person name="Jouanno E."/>
            <person name="Zahm M."/>
            <person name="Klopp C."/>
            <person name="Cabau C."/>
            <person name="Louis A."/>
            <person name="Berthelot C."/>
            <person name="Parey E."/>
            <person name="Roest Crollius H."/>
            <person name="Montfort J."/>
            <person name="Robinson-Rechavi M."/>
            <person name="Bouchez O."/>
            <person name="Lampietro C."/>
            <person name="Lopez Roques C."/>
            <person name="Donnadieu C."/>
            <person name="Postlethwait J."/>
            <person name="Bobe J."/>
            <person name="Dillon D."/>
            <person name="Chandos A."/>
            <person name="von Hippel F."/>
            <person name="Guiguen Y."/>
        </authorList>
    </citation>
    <scope>NUCLEOTIDE SEQUENCE</scope>
    <source>
        <strain evidence="1">YG-Jan2019</strain>
    </source>
</reference>